<evidence type="ECO:0000256" key="5">
    <source>
        <dbReference type="ARBA" id="ARBA00023141"/>
    </source>
</evidence>
<comment type="pathway">
    <text evidence="1 8">Metabolic intermediate biosynthesis; chorismate biosynthesis; chorismate from D-erythrose 4-phosphate and phosphoenolpyruvate: step 1/7.</text>
</comment>
<feature type="binding site" evidence="7">
    <location>
        <position position="368"/>
    </location>
    <ligand>
        <name>Mn(2+)</name>
        <dbReference type="ChEBI" id="CHEBI:29035"/>
    </ligand>
</feature>
<keyword evidence="4 8" id="KW-0808">Transferase</keyword>
<gene>
    <name evidence="9" type="ORF">H0E87_014168</name>
</gene>
<accession>A0A8T2YCA0</accession>
<keyword evidence="8" id="KW-0809">Transit peptide</keyword>
<dbReference type="EC" id="2.5.1.54" evidence="8"/>
<evidence type="ECO:0000256" key="6">
    <source>
        <dbReference type="ARBA" id="ARBA00047508"/>
    </source>
</evidence>
<keyword evidence="7" id="KW-0104">Cadmium</keyword>
<evidence type="ECO:0000256" key="8">
    <source>
        <dbReference type="RuleBase" id="RU363071"/>
    </source>
</evidence>
<feature type="binding site" evidence="7">
    <location>
        <position position="263"/>
    </location>
    <ligand>
        <name>phosphoenolpyruvate</name>
        <dbReference type="ChEBI" id="CHEBI:58702"/>
    </ligand>
</feature>
<feature type="binding site" evidence="7">
    <location>
        <position position="326"/>
    </location>
    <ligand>
        <name>Mn(2+)</name>
        <dbReference type="ChEBI" id="CHEBI:29035"/>
    </ligand>
</feature>
<evidence type="ECO:0000313" key="9">
    <source>
        <dbReference type="EMBL" id="KAH8502765.1"/>
    </source>
</evidence>
<comment type="subcellular location">
    <subcellularLocation>
        <location evidence="8">Plastid</location>
        <location evidence="8">Chloroplast</location>
    </subcellularLocation>
</comment>
<dbReference type="Proteomes" id="UP000807159">
    <property type="component" value="Chromosome 7"/>
</dbReference>
<comment type="caution">
    <text evidence="9">The sequence shown here is derived from an EMBL/GenBank/DDBJ whole genome shotgun (WGS) entry which is preliminary data.</text>
</comment>
<dbReference type="GO" id="GO:0003849">
    <property type="term" value="F:3-deoxy-7-phosphoheptulonate synthase activity"/>
    <property type="evidence" value="ECO:0007669"/>
    <property type="project" value="UniProtKB-EC"/>
</dbReference>
<dbReference type="SUPFAM" id="SSF51569">
    <property type="entry name" value="Aldolase"/>
    <property type="match status" value="1"/>
</dbReference>
<proteinExistence type="inferred from homology"/>
<keyword evidence="5 8" id="KW-0057">Aromatic amino acid biosynthesis</keyword>
<evidence type="ECO:0000256" key="2">
    <source>
        <dbReference type="ARBA" id="ARBA00008911"/>
    </source>
</evidence>
<dbReference type="PANTHER" id="PTHR21337:SF24">
    <property type="entry name" value="PHOSPHO-2-DEHYDRO-3-DEOXYHEPTONATE ALDOLASE 1, CHLOROPLASTIC"/>
    <property type="match status" value="1"/>
</dbReference>
<comment type="catalytic activity">
    <reaction evidence="6 8">
        <text>D-erythrose 4-phosphate + phosphoenolpyruvate + H2O = 7-phospho-2-dehydro-3-deoxy-D-arabino-heptonate + phosphate</text>
        <dbReference type="Rhea" id="RHEA:14717"/>
        <dbReference type="ChEBI" id="CHEBI:15377"/>
        <dbReference type="ChEBI" id="CHEBI:16897"/>
        <dbReference type="ChEBI" id="CHEBI:43474"/>
        <dbReference type="ChEBI" id="CHEBI:58394"/>
        <dbReference type="ChEBI" id="CHEBI:58702"/>
        <dbReference type="EC" id="2.5.1.54"/>
    </reaction>
</comment>
<keyword evidence="10" id="KW-1185">Reference proteome</keyword>
<feature type="binding site" evidence="7">
    <location>
        <position position="174"/>
    </location>
    <ligand>
        <name>phosphoenolpyruvate</name>
        <dbReference type="ChEBI" id="CHEBI:58702"/>
    </ligand>
</feature>
<dbReference type="InterPro" id="IPR013785">
    <property type="entry name" value="Aldolase_TIM"/>
</dbReference>
<keyword evidence="7" id="KW-0464">Manganese</keyword>
<sequence length="432" mass="47869">MALSTLSSKSLYSNANNLVKQNQQQPPTFSFVTGNKTHMSKSHLSISAFAAEPTKNSVAVKEYAAPGTGKWSFESWKTKKALQLPEYPDANELQSVLKTIEAFPPIVFAGEARSLEERLAEAAMGNVFLLQGGDCAESFKEFSAINIRDTFRIMLQMSVVLMFGGQMPIIKVGRMAGQFAKPRSDPFEDKDGVKLPSYKGDNINVDAFDKKSRIPDPQRLIRAYSQSAATLNLLHLPLEERTRQLDGAHVEFLRGISNPIGIKVSNKMDPNELVKLIEILNSNNNPGRISIIVRMGAENMRVKLPHLIRAVRRAGQIVTWICDPMHGNTIKAPCGLKTRPFDAILAEGRAFFDVHEQEGSHPGGIHLEMTGQNVTECIGGSRTVTFDDLSSRYHTHCDPRLNASQSLELAFIIAERLRKRRVGTQRLLSSGL</sequence>
<dbReference type="PANTHER" id="PTHR21337">
    <property type="entry name" value="PHOSPHO-2-DEHYDRO-3-DEOXYHEPTONATE ALDOLASE 1, 2"/>
    <property type="match status" value="1"/>
</dbReference>
<feature type="binding site" evidence="7">
    <location>
        <position position="398"/>
    </location>
    <ligand>
        <name>Mn(2+)</name>
        <dbReference type="ChEBI" id="CHEBI:29035"/>
    </ligand>
</feature>
<reference evidence="9" key="1">
    <citation type="journal article" date="2021" name="J. Hered.">
        <title>Genome Assembly of Salicaceae Populus deltoides (Eastern Cottonwood) I-69 Based on Nanopore Sequencing and Hi-C Technologies.</title>
        <authorList>
            <person name="Bai S."/>
            <person name="Wu H."/>
            <person name="Zhang J."/>
            <person name="Pan Z."/>
            <person name="Zhao W."/>
            <person name="Li Z."/>
            <person name="Tong C."/>
        </authorList>
    </citation>
    <scope>NUCLEOTIDE SEQUENCE</scope>
    <source>
        <tissue evidence="9">Leaf</tissue>
    </source>
</reference>
<evidence type="ECO:0000256" key="3">
    <source>
        <dbReference type="ARBA" id="ARBA00022605"/>
    </source>
</evidence>
<dbReference type="Gene3D" id="3.20.20.70">
    <property type="entry name" value="Aldolase class I"/>
    <property type="match status" value="2"/>
</dbReference>
<dbReference type="InterPro" id="IPR002480">
    <property type="entry name" value="DAHP_synth_2"/>
</dbReference>
<evidence type="ECO:0000256" key="1">
    <source>
        <dbReference type="ARBA" id="ARBA00004688"/>
    </source>
</evidence>
<dbReference type="GO" id="GO:0008652">
    <property type="term" value="P:amino acid biosynthetic process"/>
    <property type="evidence" value="ECO:0007669"/>
    <property type="project" value="UniProtKB-KW"/>
</dbReference>
<evidence type="ECO:0000256" key="7">
    <source>
        <dbReference type="PIRSR" id="PIRSR602480-1"/>
    </source>
</evidence>
<feature type="binding site" evidence="7">
    <location>
        <begin position="240"/>
        <end position="241"/>
    </location>
    <ligand>
        <name>phosphoenolpyruvate</name>
        <dbReference type="ChEBI" id="CHEBI:58702"/>
    </ligand>
</feature>
<feature type="binding site" evidence="7">
    <location>
        <position position="294"/>
    </location>
    <ligand>
        <name>phosphoenolpyruvate</name>
        <dbReference type="ChEBI" id="CHEBI:58702"/>
    </ligand>
</feature>
<dbReference type="Pfam" id="PF01474">
    <property type="entry name" value="DAHP_synth_2"/>
    <property type="match status" value="2"/>
</dbReference>
<dbReference type="AlphaFoldDB" id="A0A8T2YCA0"/>
<dbReference type="GO" id="GO:0009073">
    <property type="term" value="P:aromatic amino acid family biosynthetic process"/>
    <property type="evidence" value="ECO:0007669"/>
    <property type="project" value="UniProtKB-KW"/>
</dbReference>
<keyword evidence="7" id="KW-0170">Cobalt</keyword>
<comment type="similarity">
    <text evidence="2 8">Belongs to the class-II DAHP synthase family.</text>
</comment>
<feature type="binding site" evidence="7">
    <location>
        <position position="135"/>
    </location>
    <ligand>
        <name>Mn(2+)</name>
        <dbReference type="ChEBI" id="CHEBI:29035"/>
    </ligand>
</feature>
<keyword evidence="8" id="KW-0934">Plastid</keyword>
<name>A0A8T2YCA0_POPDE</name>
<evidence type="ECO:0000256" key="4">
    <source>
        <dbReference type="ARBA" id="ARBA00022679"/>
    </source>
</evidence>
<dbReference type="EMBL" id="JACEGQ020000007">
    <property type="protein sequence ID" value="KAH8502765.1"/>
    <property type="molecule type" value="Genomic_DNA"/>
</dbReference>
<organism evidence="9 10">
    <name type="scientific">Populus deltoides</name>
    <name type="common">Eastern poplar</name>
    <name type="synonym">Eastern cottonwood</name>
    <dbReference type="NCBI Taxonomy" id="3696"/>
    <lineage>
        <taxon>Eukaryota</taxon>
        <taxon>Viridiplantae</taxon>
        <taxon>Streptophyta</taxon>
        <taxon>Embryophyta</taxon>
        <taxon>Tracheophyta</taxon>
        <taxon>Spermatophyta</taxon>
        <taxon>Magnoliopsida</taxon>
        <taxon>eudicotyledons</taxon>
        <taxon>Gunneridae</taxon>
        <taxon>Pentapetalae</taxon>
        <taxon>rosids</taxon>
        <taxon>fabids</taxon>
        <taxon>Malpighiales</taxon>
        <taxon>Salicaceae</taxon>
        <taxon>Saliceae</taxon>
        <taxon>Populus</taxon>
    </lineage>
</organism>
<keyword evidence="3 8" id="KW-0028">Amino-acid biosynthesis</keyword>
<evidence type="ECO:0000313" key="10">
    <source>
        <dbReference type="Proteomes" id="UP000807159"/>
    </source>
</evidence>
<comment type="cofactor">
    <cofactor evidence="7">
        <name>Mn(2+)</name>
        <dbReference type="ChEBI" id="CHEBI:29035"/>
    </cofactor>
    <cofactor evidence="7">
        <name>Co(2+)</name>
        <dbReference type="ChEBI" id="CHEBI:48828"/>
    </cofactor>
    <cofactor evidence="7">
        <name>Cd(2+)</name>
        <dbReference type="ChEBI" id="CHEBI:48775"/>
    </cofactor>
    <text evidence="7">Binds 1 divalent cation per subunit. The enzyme is active with manganese, cobalt or cadmium ions.</text>
</comment>
<protein>
    <recommendedName>
        <fullName evidence="8">Phospho-2-dehydro-3-deoxyheptonate aldolase</fullName>
        <ecNumber evidence="8">2.5.1.54</ecNumber>
    </recommendedName>
</protein>
<dbReference type="GO" id="GO:0009507">
    <property type="term" value="C:chloroplast"/>
    <property type="evidence" value="ECO:0007669"/>
    <property type="project" value="UniProtKB-SubCell"/>
</dbReference>
<keyword evidence="8" id="KW-0150">Chloroplast</keyword>